<dbReference type="AlphaFoldDB" id="A0A1I6LDX8"/>
<dbReference type="EMBL" id="FOZM01000001">
    <property type="protein sequence ID" value="SFS01626.1"/>
    <property type="molecule type" value="Genomic_DNA"/>
</dbReference>
<dbReference type="RefSeq" id="WP_090203407.1">
    <property type="nucleotide sequence ID" value="NZ_FOZM01000001.1"/>
</dbReference>
<dbReference type="Proteomes" id="UP000198926">
    <property type="component" value="Unassembled WGS sequence"/>
</dbReference>
<evidence type="ECO:0000313" key="1">
    <source>
        <dbReference type="EMBL" id="SFS01626.1"/>
    </source>
</evidence>
<name>A0A1I6LDX8_9RHOB</name>
<sequence length="377" mass="40541">MKILHITPSFFPATFWGGPIWSTKAICDGIAQTEGFDLSVMSSDAAGLRVSDRVVPVGLPYPVRYFRRVAGHAFAPAMFASLPGAIAAADVVHITGVFSAPTLPTLALCKVFGKPLIWSPRGAIQATEAWGDCPRRGQKRAFLQLARMLMPAAVVLHATSASEAEANTAVFRHASSCTIPNAVTLPPAVPRHAEQDALRLMFLGRLHPKKGLDLLIKAMDALPRSVSLDIYGDGSPDDLAALQTLAGRVGQRVRFHGHVEGQAKWDAFARADLFVLPSHSENFGIAIAEALAHCVPVLTTDATPWQDLDRHGCGRAISLQTDDLATVILQMGQEDLPAMGQRGRAWMQRDFAPEAMVARFADLYRGLSRLALAGQAA</sequence>
<dbReference type="STRING" id="1123755.SAMN05444714_0436"/>
<dbReference type="SUPFAM" id="SSF53756">
    <property type="entry name" value="UDP-Glycosyltransferase/glycogen phosphorylase"/>
    <property type="match status" value="1"/>
</dbReference>
<dbReference type="Pfam" id="PF13692">
    <property type="entry name" value="Glyco_trans_1_4"/>
    <property type="match status" value="1"/>
</dbReference>
<evidence type="ECO:0000313" key="2">
    <source>
        <dbReference type="Proteomes" id="UP000198926"/>
    </source>
</evidence>
<dbReference type="GO" id="GO:0016740">
    <property type="term" value="F:transferase activity"/>
    <property type="evidence" value="ECO:0007669"/>
    <property type="project" value="UniProtKB-KW"/>
</dbReference>
<accession>A0A1I6LDX8</accession>
<dbReference type="PANTHER" id="PTHR12526">
    <property type="entry name" value="GLYCOSYLTRANSFERASE"/>
    <property type="match status" value="1"/>
</dbReference>
<organism evidence="1 2">
    <name type="scientific">Yoonia litorea</name>
    <dbReference type="NCBI Taxonomy" id="1123755"/>
    <lineage>
        <taxon>Bacteria</taxon>
        <taxon>Pseudomonadati</taxon>
        <taxon>Pseudomonadota</taxon>
        <taxon>Alphaproteobacteria</taxon>
        <taxon>Rhodobacterales</taxon>
        <taxon>Paracoccaceae</taxon>
        <taxon>Yoonia</taxon>
    </lineage>
</organism>
<keyword evidence="2" id="KW-1185">Reference proteome</keyword>
<reference evidence="1 2" key="1">
    <citation type="submission" date="2016-10" db="EMBL/GenBank/DDBJ databases">
        <authorList>
            <person name="de Groot N.N."/>
        </authorList>
    </citation>
    <scope>NUCLEOTIDE SEQUENCE [LARGE SCALE GENOMIC DNA]</scope>
    <source>
        <strain evidence="1 2">DSM 29433</strain>
    </source>
</reference>
<dbReference type="Gene3D" id="3.40.50.2000">
    <property type="entry name" value="Glycogen Phosphorylase B"/>
    <property type="match status" value="2"/>
</dbReference>
<dbReference type="OrthoDB" id="9790710at2"/>
<proteinExistence type="predicted"/>
<gene>
    <name evidence="1" type="ORF">SAMN05444714_0436</name>
</gene>
<protein>
    <submittedName>
        <fullName evidence="1">Glycosyltransferase involved in cell wall bisynthesis</fullName>
    </submittedName>
</protein>
<keyword evidence="1" id="KW-0808">Transferase</keyword>